<accession>A0A915NA21</accession>
<dbReference type="Proteomes" id="UP000887561">
    <property type="component" value="Unplaced"/>
</dbReference>
<name>A0A915NA21_MELJA</name>
<organism evidence="1 2">
    <name type="scientific">Meloidogyne javanica</name>
    <name type="common">Root-knot nematode worm</name>
    <dbReference type="NCBI Taxonomy" id="6303"/>
    <lineage>
        <taxon>Eukaryota</taxon>
        <taxon>Metazoa</taxon>
        <taxon>Ecdysozoa</taxon>
        <taxon>Nematoda</taxon>
        <taxon>Chromadorea</taxon>
        <taxon>Rhabditida</taxon>
        <taxon>Tylenchina</taxon>
        <taxon>Tylenchomorpha</taxon>
        <taxon>Tylenchoidea</taxon>
        <taxon>Meloidogynidae</taxon>
        <taxon>Meloidogyninae</taxon>
        <taxon>Meloidogyne</taxon>
        <taxon>Meloidogyne incognita group</taxon>
    </lineage>
</organism>
<evidence type="ECO:0000313" key="2">
    <source>
        <dbReference type="WBParaSite" id="scaffold8372_cov172.g12989"/>
    </source>
</evidence>
<dbReference type="AlphaFoldDB" id="A0A915NA21"/>
<evidence type="ECO:0000313" key="1">
    <source>
        <dbReference type="Proteomes" id="UP000887561"/>
    </source>
</evidence>
<reference evidence="2" key="1">
    <citation type="submission" date="2022-11" db="UniProtKB">
        <authorList>
            <consortium name="WormBaseParasite"/>
        </authorList>
    </citation>
    <scope>IDENTIFICATION</scope>
</reference>
<dbReference type="WBParaSite" id="scaffold8372_cov172.g12989">
    <property type="protein sequence ID" value="scaffold8372_cov172.g12989"/>
    <property type="gene ID" value="scaffold8372_cov172.g12989"/>
</dbReference>
<keyword evidence="1" id="KW-1185">Reference proteome</keyword>
<sequence length="349" mass="40940">MFDTVQYSRSTPESIYSVLFEECLNKLNQQEIISIENRIKNLQQNWPIITSSSLINKDKNFYIPENPFSNNIPAIPSIIGFCTFPKNFGKGKAKKPESLSNQAFHYKINNAIKDELTENLRQMHNFKITLENYWGEIESEEFLKYYLNEGERQKMDELLNEFNNGEIMENPEEIIKRIHTDFSIVGPIVLEWFVRSKLYNSRVYGFVFEYLTNLNISKVDKAEEGSRQTNAWASGQPACLDELLFNLIPEEFEDKKIGMEIVDFADRLSLFINFGDPNYDEENVKENRGRSLIEWPTVFPRLLFNLKKQGEEQNWPKWLNISSGQIEEGALDKFLIGDSKLWLYWLCKD</sequence>
<proteinExistence type="predicted"/>
<protein>
    <submittedName>
        <fullName evidence="2">Uncharacterized protein</fullName>
    </submittedName>
</protein>